<evidence type="ECO:0000313" key="2">
    <source>
        <dbReference type="Proteomes" id="UP000193920"/>
    </source>
</evidence>
<keyword evidence="2" id="KW-1185">Reference proteome</keyword>
<accession>A0A1Y2CD57</accession>
<reference evidence="1 2" key="1">
    <citation type="submission" date="2016-08" db="EMBL/GenBank/DDBJ databases">
        <title>A Parts List for Fungal Cellulosomes Revealed by Comparative Genomics.</title>
        <authorList>
            <consortium name="DOE Joint Genome Institute"/>
            <person name="Haitjema C.H."/>
            <person name="Gilmore S.P."/>
            <person name="Henske J.K."/>
            <person name="Solomon K.V."/>
            <person name="De Groot R."/>
            <person name="Kuo A."/>
            <person name="Mondo S.J."/>
            <person name="Salamov A.A."/>
            <person name="Labutti K."/>
            <person name="Zhao Z."/>
            <person name="Chiniquy J."/>
            <person name="Barry K."/>
            <person name="Brewer H.M."/>
            <person name="Purvine S.O."/>
            <person name="Wright A.T."/>
            <person name="Boxma B."/>
            <person name="Van Alen T."/>
            <person name="Hackstein J.H."/>
            <person name="Baker S.E."/>
            <person name="Grigoriev I.V."/>
            <person name="O'Malley M.A."/>
        </authorList>
    </citation>
    <scope>NUCLEOTIDE SEQUENCE [LARGE SCALE GENOMIC DNA]</scope>
    <source>
        <strain evidence="1 2">G1</strain>
    </source>
</reference>
<dbReference type="EMBL" id="MCOG01000112">
    <property type="protein sequence ID" value="ORY44978.1"/>
    <property type="molecule type" value="Genomic_DNA"/>
</dbReference>
<sequence>MNDIEDIYAGGEVLPKNYTFFEYTLEYNANEAKALEKEKNYYKNLLDGITVHNSPFVYRKADVHCLPKPNTRKGEFSKINHKDFMEFCQKEAVTTNTLFITAAGLTICLMERCKSFLIVSAHNGRIDR</sequence>
<dbReference type="Proteomes" id="UP000193920">
    <property type="component" value="Unassembled WGS sequence"/>
</dbReference>
<dbReference type="AlphaFoldDB" id="A0A1Y2CD57"/>
<protein>
    <submittedName>
        <fullName evidence="1">Uncharacterized protein</fullName>
    </submittedName>
</protein>
<comment type="caution">
    <text evidence="1">The sequence shown here is derived from an EMBL/GenBank/DDBJ whole genome shotgun (WGS) entry which is preliminary data.</text>
</comment>
<name>A0A1Y2CD57_9FUNG</name>
<organism evidence="1 2">
    <name type="scientific">Neocallimastix californiae</name>
    <dbReference type="NCBI Taxonomy" id="1754190"/>
    <lineage>
        <taxon>Eukaryota</taxon>
        <taxon>Fungi</taxon>
        <taxon>Fungi incertae sedis</taxon>
        <taxon>Chytridiomycota</taxon>
        <taxon>Chytridiomycota incertae sedis</taxon>
        <taxon>Neocallimastigomycetes</taxon>
        <taxon>Neocallimastigales</taxon>
        <taxon>Neocallimastigaceae</taxon>
        <taxon>Neocallimastix</taxon>
    </lineage>
</organism>
<evidence type="ECO:0000313" key="1">
    <source>
        <dbReference type="EMBL" id="ORY44978.1"/>
    </source>
</evidence>
<proteinExistence type="predicted"/>
<gene>
    <name evidence="1" type="ORF">LY90DRAFT_509535</name>
</gene>